<organism evidence="1 2">
    <name type="scientific">Halopseudomonas salegens</name>
    <dbReference type="NCBI Taxonomy" id="1434072"/>
    <lineage>
        <taxon>Bacteria</taxon>
        <taxon>Pseudomonadati</taxon>
        <taxon>Pseudomonadota</taxon>
        <taxon>Gammaproteobacteria</taxon>
        <taxon>Pseudomonadales</taxon>
        <taxon>Pseudomonadaceae</taxon>
        <taxon>Halopseudomonas</taxon>
    </lineage>
</organism>
<protein>
    <submittedName>
        <fullName evidence="1">Uncharacterized protein</fullName>
    </submittedName>
</protein>
<accession>A0A1H2FMA0</accession>
<dbReference type="AlphaFoldDB" id="A0A1H2FMA0"/>
<sequence length="207" mass="23342">MPGYNSESGAGNSVAALMLGAVQRLVSPLKQFIKRLILSPHLAQPNTYRNAQISNKPAVFNRLADFFGHSQRIRLRQSFRQQQRKLLTTISSQHISHPYLIVQNPSQFAQYLIAQRMAMHIIHLFEVINIQNQTTERPLRALKSVPQLHQLLIKGTPVGNAGKRILSRQLLKPKVGRRQLPSPFSHLLLQRQSASNSLSCCSNESVI</sequence>
<evidence type="ECO:0000313" key="1">
    <source>
        <dbReference type="EMBL" id="SDU08473.1"/>
    </source>
</evidence>
<dbReference type="EMBL" id="LT629787">
    <property type="protein sequence ID" value="SDU08473.1"/>
    <property type="molecule type" value="Genomic_DNA"/>
</dbReference>
<gene>
    <name evidence="1" type="ORF">SAMN05216210_1665</name>
</gene>
<evidence type="ECO:0000313" key="2">
    <source>
        <dbReference type="Proteomes" id="UP000243924"/>
    </source>
</evidence>
<dbReference type="Proteomes" id="UP000243924">
    <property type="component" value="Chromosome I"/>
</dbReference>
<keyword evidence="2" id="KW-1185">Reference proteome</keyword>
<name>A0A1H2FMA0_9GAMM</name>
<proteinExistence type="predicted"/>
<reference evidence="2" key="1">
    <citation type="submission" date="2016-10" db="EMBL/GenBank/DDBJ databases">
        <authorList>
            <person name="Varghese N."/>
            <person name="Submissions S."/>
        </authorList>
    </citation>
    <scope>NUCLEOTIDE SEQUENCE [LARGE SCALE GENOMIC DNA]</scope>
    <source>
        <strain evidence="2">CECT 8338</strain>
    </source>
</reference>